<gene>
    <name evidence="2" type="ORF">C2845_PM13G22160</name>
</gene>
<evidence type="ECO:0000313" key="3">
    <source>
        <dbReference type="Proteomes" id="UP000275267"/>
    </source>
</evidence>
<name>A0A3L6RKL6_PANMI</name>
<dbReference type="Proteomes" id="UP000275267">
    <property type="component" value="Unassembled WGS sequence"/>
</dbReference>
<accession>A0A3L6RKL6</accession>
<protein>
    <submittedName>
        <fullName evidence="2">Uncharacterized protein</fullName>
    </submittedName>
</protein>
<organism evidence="2 3">
    <name type="scientific">Panicum miliaceum</name>
    <name type="common">Proso millet</name>
    <name type="synonym">Broomcorn millet</name>
    <dbReference type="NCBI Taxonomy" id="4540"/>
    <lineage>
        <taxon>Eukaryota</taxon>
        <taxon>Viridiplantae</taxon>
        <taxon>Streptophyta</taxon>
        <taxon>Embryophyta</taxon>
        <taxon>Tracheophyta</taxon>
        <taxon>Spermatophyta</taxon>
        <taxon>Magnoliopsida</taxon>
        <taxon>Liliopsida</taxon>
        <taxon>Poales</taxon>
        <taxon>Poaceae</taxon>
        <taxon>PACMAD clade</taxon>
        <taxon>Panicoideae</taxon>
        <taxon>Panicodae</taxon>
        <taxon>Paniceae</taxon>
        <taxon>Panicinae</taxon>
        <taxon>Panicum</taxon>
        <taxon>Panicum sect. Panicum</taxon>
    </lineage>
</organism>
<feature type="region of interest" description="Disordered" evidence="1">
    <location>
        <begin position="136"/>
        <end position="162"/>
    </location>
</feature>
<feature type="region of interest" description="Disordered" evidence="1">
    <location>
        <begin position="189"/>
        <end position="213"/>
    </location>
</feature>
<dbReference type="EMBL" id="PQIB02000008">
    <property type="protein sequence ID" value="RLN04295.1"/>
    <property type="molecule type" value="Genomic_DNA"/>
</dbReference>
<reference evidence="3" key="1">
    <citation type="journal article" date="2019" name="Nat. Commun.">
        <title>The genome of broomcorn millet.</title>
        <authorList>
            <person name="Zou C."/>
            <person name="Miki D."/>
            <person name="Li D."/>
            <person name="Tang Q."/>
            <person name="Xiao L."/>
            <person name="Rajput S."/>
            <person name="Deng P."/>
            <person name="Jia W."/>
            <person name="Huang R."/>
            <person name="Zhang M."/>
            <person name="Sun Y."/>
            <person name="Hu J."/>
            <person name="Fu X."/>
            <person name="Schnable P.S."/>
            <person name="Li F."/>
            <person name="Zhang H."/>
            <person name="Feng B."/>
            <person name="Zhu X."/>
            <person name="Liu R."/>
            <person name="Schnable J.C."/>
            <person name="Zhu J.-K."/>
            <person name="Zhang H."/>
        </authorList>
    </citation>
    <scope>NUCLEOTIDE SEQUENCE [LARGE SCALE GENOMIC DNA]</scope>
</reference>
<proteinExistence type="predicted"/>
<sequence>MEDCDNRCNSSFTLAQQAQPASFTACICRSFASKAVIFDSERMKGQVVSSPYNQNKRRKIRERLTHNKHNNIKIQTLMLYGHLRNHTSFVAGCLLWIRTNGTWKKGHSLLPLAVALEPVDCCIRLPVRLPAIAQAQPTNRAAGAGQGQGTRRPPQIRNSPWQPFLVGAPVVVGSPTGGARSCDGCLLGLSTGGERRGTREGETDGEDSDSLTS</sequence>
<feature type="compositionally biased region" description="Basic and acidic residues" evidence="1">
    <location>
        <begin position="193"/>
        <end position="202"/>
    </location>
</feature>
<keyword evidence="3" id="KW-1185">Reference proteome</keyword>
<comment type="caution">
    <text evidence="2">The sequence shown here is derived from an EMBL/GenBank/DDBJ whole genome shotgun (WGS) entry which is preliminary data.</text>
</comment>
<feature type="compositionally biased region" description="Acidic residues" evidence="1">
    <location>
        <begin position="203"/>
        <end position="213"/>
    </location>
</feature>
<dbReference type="PROSITE" id="PS51257">
    <property type="entry name" value="PROKAR_LIPOPROTEIN"/>
    <property type="match status" value="1"/>
</dbReference>
<evidence type="ECO:0000313" key="2">
    <source>
        <dbReference type="EMBL" id="RLN04295.1"/>
    </source>
</evidence>
<dbReference type="AlphaFoldDB" id="A0A3L6RKL6"/>
<evidence type="ECO:0000256" key="1">
    <source>
        <dbReference type="SAM" id="MobiDB-lite"/>
    </source>
</evidence>